<protein>
    <recommendedName>
        <fullName evidence="1">Mitochondrial import inner membrane translocase subunit TIM50</fullName>
    </recommendedName>
</protein>
<feature type="domain" description="FCP1 homology" evidence="2">
    <location>
        <begin position="1"/>
        <end position="176"/>
    </location>
</feature>
<gene>
    <name evidence="3" type="ORF">JKP88DRAFT_150170</name>
</gene>
<dbReference type="CDD" id="cd07521">
    <property type="entry name" value="HAD_FCP1-like"/>
    <property type="match status" value="1"/>
</dbReference>
<dbReference type="InterPro" id="IPR023214">
    <property type="entry name" value="HAD_sf"/>
</dbReference>
<evidence type="ECO:0000313" key="4">
    <source>
        <dbReference type="Proteomes" id="UP000664859"/>
    </source>
</evidence>
<evidence type="ECO:0000259" key="2">
    <source>
        <dbReference type="PROSITE" id="PS50969"/>
    </source>
</evidence>
<dbReference type="InterPro" id="IPR004274">
    <property type="entry name" value="FCP1_dom"/>
</dbReference>
<evidence type="ECO:0000256" key="1">
    <source>
        <dbReference type="RuleBase" id="RU365079"/>
    </source>
</evidence>
<proteinExistence type="inferred from homology"/>
<dbReference type="Gene3D" id="3.40.50.1000">
    <property type="entry name" value="HAD superfamily/HAD-like"/>
    <property type="match status" value="1"/>
</dbReference>
<dbReference type="GO" id="GO:0005744">
    <property type="term" value="C:TIM23 mitochondrial import inner membrane translocase complex"/>
    <property type="evidence" value="ECO:0007669"/>
    <property type="project" value="UniProtKB-UniRule"/>
</dbReference>
<keyword evidence="1" id="KW-0811">Translocation</keyword>
<comment type="similarity">
    <text evidence="1">Belongs to the TIM50 family.</text>
</comment>
<keyword evidence="1" id="KW-0813">Transport</keyword>
<comment type="caution">
    <text evidence="3">The sequence shown here is derived from an EMBL/GenBank/DDBJ whole genome shotgun (WGS) entry which is preliminary data.</text>
</comment>
<dbReference type="AlphaFoldDB" id="A0A835Z333"/>
<keyword evidence="1" id="KW-0496">Mitochondrion</keyword>
<reference evidence="3" key="1">
    <citation type="submission" date="2021-02" db="EMBL/GenBank/DDBJ databases">
        <title>First Annotated Genome of the Yellow-green Alga Tribonema minus.</title>
        <authorList>
            <person name="Mahan K.M."/>
        </authorList>
    </citation>
    <scope>NUCLEOTIDE SEQUENCE</scope>
    <source>
        <strain evidence="3">UTEX B ZZ1240</strain>
    </source>
</reference>
<dbReference type="PANTHER" id="PTHR12210">
    <property type="entry name" value="DULLARD PROTEIN PHOSPHATASE"/>
    <property type="match status" value="1"/>
</dbReference>
<dbReference type="OrthoDB" id="277011at2759"/>
<accession>A0A835Z333</accession>
<dbReference type="InterPro" id="IPR036412">
    <property type="entry name" value="HAD-like_sf"/>
</dbReference>
<feature type="non-terminal residue" evidence="3">
    <location>
        <position position="195"/>
    </location>
</feature>
<comment type="function">
    <text evidence="1">Essential component of the TIM23 complex, a complex that mediates the translocation of transit peptide-containing proteins across the mitochondrial inner membrane.</text>
</comment>
<sequence length="195" mass="21706">LTVVLDMDECLLHSKFHGAGAVSTTYRQEEDRPETVGEVNSFWLALDDGVAQVNIRPGLHEFLEQLAQMCDVVVFTAAMPDYAGPVLDRIDPTGKLISRRLYRNSCRQVRGVFLKDLSALGSAFATNPGRCVLLDNNPCSFLCQPTNGILVTSFYDDARDTALACVMQLVRLLESVPDVRPILRDMFRLEALLKE</sequence>
<dbReference type="InterPro" id="IPR050365">
    <property type="entry name" value="TIM50"/>
</dbReference>
<evidence type="ECO:0000313" key="3">
    <source>
        <dbReference type="EMBL" id="KAG5186677.1"/>
    </source>
</evidence>
<comment type="subcellular location">
    <subcellularLocation>
        <location evidence="1">Mitochondrion inner membrane</location>
        <topology evidence="1">Single-pass membrane protein</topology>
    </subcellularLocation>
</comment>
<organism evidence="3 4">
    <name type="scientific">Tribonema minus</name>
    <dbReference type="NCBI Taxonomy" id="303371"/>
    <lineage>
        <taxon>Eukaryota</taxon>
        <taxon>Sar</taxon>
        <taxon>Stramenopiles</taxon>
        <taxon>Ochrophyta</taxon>
        <taxon>PX clade</taxon>
        <taxon>Xanthophyceae</taxon>
        <taxon>Tribonematales</taxon>
        <taxon>Tribonemataceae</taxon>
        <taxon>Tribonema</taxon>
    </lineage>
</organism>
<keyword evidence="1" id="KW-0809">Transit peptide</keyword>
<dbReference type="PROSITE" id="PS50969">
    <property type="entry name" value="FCP1"/>
    <property type="match status" value="1"/>
</dbReference>
<dbReference type="EMBL" id="JAFCMP010000107">
    <property type="protein sequence ID" value="KAG5186677.1"/>
    <property type="molecule type" value="Genomic_DNA"/>
</dbReference>
<keyword evidence="4" id="KW-1185">Reference proteome</keyword>
<feature type="non-terminal residue" evidence="3">
    <location>
        <position position="1"/>
    </location>
</feature>
<dbReference type="Proteomes" id="UP000664859">
    <property type="component" value="Unassembled WGS sequence"/>
</dbReference>
<dbReference type="SUPFAM" id="SSF56784">
    <property type="entry name" value="HAD-like"/>
    <property type="match status" value="1"/>
</dbReference>
<dbReference type="SMART" id="SM00577">
    <property type="entry name" value="CPDc"/>
    <property type="match status" value="1"/>
</dbReference>
<name>A0A835Z333_9STRA</name>
<dbReference type="Pfam" id="PF03031">
    <property type="entry name" value="NIF"/>
    <property type="match status" value="1"/>
</dbReference>
<comment type="subunit">
    <text evidence="1">Component of the TIM23 complex.</text>
</comment>
<keyword evidence="1" id="KW-0653">Protein transport</keyword>
<dbReference type="GO" id="GO:0015031">
    <property type="term" value="P:protein transport"/>
    <property type="evidence" value="ECO:0007669"/>
    <property type="project" value="UniProtKB-KW"/>
</dbReference>